<dbReference type="GO" id="GO:0007166">
    <property type="term" value="P:cell surface receptor signaling pathway"/>
    <property type="evidence" value="ECO:0007669"/>
    <property type="project" value="InterPro"/>
</dbReference>
<organism evidence="1 2">
    <name type="scientific">Sphaerobolus stellatus (strain SS14)</name>
    <dbReference type="NCBI Taxonomy" id="990650"/>
    <lineage>
        <taxon>Eukaryota</taxon>
        <taxon>Fungi</taxon>
        <taxon>Dikarya</taxon>
        <taxon>Basidiomycota</taxon>
        <taxon>Agaricomycotina</taxon>
        <taxon>Agaricomycetes</taxon>
        <taxon>Phallomycetidae</taxon>
        <taxon>Geastrales</taxon>
        <taxon>Sphaerobolaceae</taxon>
        <taxon>Sphaerobolus</taxon>
    </lineage>
</organism>
<keyword evidence="2" id="KW-1185">Reference proteome</keyword>
<sequence length="209" mass="24317">MLKKLKTARPDIARATSTTNNVGIEATLPTLQIQQLQPASKATNLPVLNTVDTLLGILQDVGKLVEPFPYIEGIVGILRGVIKIRQEMKDAEEYCKEVLDHVLDLSNEILLKLQKISELIQKDRLEHVQNDLKEYHGFLKEVLHDVEKYLQRYQDRNRLVKWIYRNTDIIKKLEKKTIRFKEKYESRAIFNIAIMVTAPQNRYDFCIVT</sequence>
<accession>A0A0C9VMH5</accession>
<dbReference type="Proteomes" id="UP000054279">
    <property type="component" value="Unassembled WGS sequence"/>
</dbReference>
<name>A0A0C9VMH5_SPHS4</name>
<evidence type="ECO:0000313" key="1">
    <source>
        <dbReference type="EMBL" id="KIJ38861.1"/>
    </source>
</evidence>
<proteinExistence type="predicted"/>
<gene>
    <name evidence="1" type="ORF">M422DRAFT_258508</name>
</gene>
<evidence type="ECO:0000313" key="2">
    <source>
        <dbReference type="Proteomes" id="UP000054279"/>
    </source>
</evidence>
<reference evidence="1 2" key="1">
    <citation type="submission" date="2014-06" db="EMBL/GenBank/DDBJ databases">
        <title>Evolutionary Origins and Diversification of the Mycorrhizal Mutualists.</title>
        <authorList>
            <consortium name="DOE Joint Genome Institute"/>
            <consortium name="Mycorrhizal Genomics Consortium"/>
            <person name="Kohler A."/>
            <person name="Kuo A."/>
            <person name="Nagy L.G."/>
            <person name="Floudas D."/>
            <person name="Copeland A."/>
            <person name="Barry K.W."/>
            <person name="Cichocki N."/>
            <person name="Veneault-Fourrey C."/>
            <person name="LaButti K."/>
            <person name="Lindquist E.A."/>
            <person name="Lipzen A."/>
            <person name="Lundell T."/>
            <person name="Morin E."/>
            <person name="Murat C."/>
            <person name="Riley R."/>
            <person name="Ohm R."/>
            <person name="Sun H."/>
            <person name="Tunlid A."/>
            <person name="Henrissat B."/>
            <person name="Grigoriev I.V."/>
            <person name="Hibbett D.S."/>
            <person name="Martin F."/>
        </authorList>
    </citation>
    <scope>NUCLEOTIDE SEQUENCE [LARGE SCALE GENOMIC DNA]</scope>
    <source>
        <strain evidence="1 2">SS14</strain>
    </source>
</reference>
<dbReference type="InterPro" id="IPR036537">
    <property type="entry name" value="Adaptor_Cbl_N_dom_sf"/>
</dbReference>
<dbReference type="OrthoDB" id="431454at2759"/>
<dbReference type="HOGENOM" id="CLU_1321647_0_0_1"/>
<dbReference type="AlphaFoldDB" id="A0A0C9VMH5"/>
<dbReference type="EMBL" id="KN837157">
    <property type="protein sequence ID" value="KIJ38861.1"/>
    <property type="molecule type" value="Genomic_DNA"/>
</dbReference>
<dbReference type="Gene3D" id="1.20.930.20">
    <property type="entry name" value="Adaptor protein Cbl, N-terminal domain"/>
    <property type="match status" value="1"/>
</dbReference>
<protein>
    <submittedName>
        <fullName evidence="1">Uncharacterized protein</fullName>
    </submittedName>
</protein>